<dbReference type="SUPFAM" id="SSF56112">
    <property type="entry name" value="Protein kinase-like (PK-like)"/>
    <property type="match status" value="1"/>
</dbReference>
<dbReference type="InterPro" id="IPR011009">
    <property type="entry name" value="Kinase-like_dom_sf"/>
</dbReference>
<dbReference type="GO" id="GO:0005737">
    <property type="term" value="C:cytoplasm"/>
    <property type="evidence" value="ECO:0007669"/>
    <property type="project" value="TreeGrafter"/>
</dbReference>
<dbReference type="InterPro" id="IPR008266">
    <property type="entry name" value="Tyr_kinase_AS"/>
</dbReference>
<evidence type="ECO:0000259" key="2">
    <source>
        <dbReference type="PROSITE" id="PS50011"/>
    </source>
</evidence>
<accession>A0A229UHQ3</accession>
<dbReference type="Pfam" id="PF00069">
    <property type="entry name" value="Pkinase"/>
    <property type="match status" value="1"/>
</dbReference>
<gene>
    <name evidence="3" type="ORF">CF651_28540</name>
</gene>
<dbReference type="InterPro" id="IPR017441">
    <property type="entry name" value="Protein_kinase_ATP_BS"/>
</dbReference>
<name>A0A229UHQ3_9BACL</name>
<dbReference type="PANTHER" id="PTHR24361">
    <property type="entry name" value="MITOGEN-ACTIVATED KINASE KINASE KINASE"/>
    <property type="match status" value="1"/>
</dbReference>
<evidence type="ECO:0000313" key="4">
    <source>
        <dbReference type="Proteomes" id="UP000215509"/>
    </source>
</evidence>
<feature type="binding site" evidence="1">
    <location>
        <position position="71"/>
    </location>
    <ligand>
        <name>ATP</name>
        <dbReference type="ChEBI" id="CHEBI:30616"/>
    </ligand>
</feature>
<dbReference type="PROSITE" id="PS00109">
    <property type="entry name" value="PROTEIN_KINASE_TYR"/>
    <property type="match status" value="1"/>
</dbReference>
<dbReference type="OrthoDB" id="9788659at2"/>
<keyword evidence="4" id="KW-1185">Reference proteome</keyword>
<sequence length="296" mass="34500">MKMSPQGETPIWRRWGKSFRTGLRLWHDLLRFRQDRVVAGRYRIIRKLGSGSYGTAYLCRDIRSGRRCVLKRVYPLRGGRKRAALIYSMETAILRRLDHPALPAFYEQFRYGEHLCFTMEFMEGTSLDRLLFEENRMFSEKASLHLVLKLLAVVGYLHACGIVHRDISIANVLLHGNSIQLIDVGLSRELAGSHPDDYDPYDIDADDPSEKVLRRKIHVSSDFYAIGHLLLFLLYSTYTEKELTPGSETGEQSWEEELSLHPDTKKLLRRLLQTEQPYRNTGELRQEIKRLLPHLR</sequence>
<feature type="domain" description="Protein kinase" evidence="2">
    <location>
        <begin position="42"/>
        <end position="296"/>
    </location>
</feature>
<dbReference type="EMBL" id="NMQW01000053">
    <property type="protein sequence ID" value="OXM82957.1"/>
    <property type="molecule type" value="Genomic_DNA"/>
</dbReference>
<comment type="caution">
    <text evidence="3">The sequence shown here is derived from an EMBL/GenBank/DDBJ whole genome shotgun (WGS) entry which is preliminary data.</text>
</comment>
<dbReference type="InterPro" id="IPR053235">
    <property type="entry name" value="Ser_Thr_kinase"/>
</dbReference>
<keyword evidence="1" id="KW-0067">ATP-binding</keyword>
<dbReference type="GO" id="GO:0004674">
    <property type="term" value="F:protein serine/threonine kinase activity"/>
    <property type="evidence" value="ECO:0007669"/>
    <property type="project" value="TreeGrafter"/>
</dbReference>
<dbReference type="PROSITE" id="PS00107">
    <property type="entry name" value="PROTEIN_KINASE_ATP"/>
    <property type="match status" value="1"/>
</dbReference>
<dbReference type="PROSITE" id="PS50011">
    <property type="entry name" value="PROTEIN_KINASE_DOM"/>
    <property type="match status" value="1"/>
</dbReference>
<keyword evidence="3" id="KW-0418">Kinase</keyword>
<dbReference type="GO" id="GO:0005524">
    <property type="term" value="F:ATP binding"/>
    <property type="evidence" value="ECO:0007669"/>
    <property type="project" value="UniProtKB-UniRule"/>
</dbReference>
<dbReference type="Proteomes" id="UP000215509">
    <property type="component" value="Unassembled WGS sequence"/>
</dbReference>
<reference evidence="3 4" key="1">
    <citation type="submission" date="2017-07" db="EMBL/GenBank/DDBJ databases">
        <title>Genome sequencing and assembly of Paenibacillus rigui.</title>
        <authorList>
            <person name="Mayilraj S."/>
        </authorList>
    </citation>
    <scope>NUCLEOTIDE SEQUENCE [LARGE SCALE GENOMIC DNA]</scope>
    <source>
        <strain evidence="3 4">JCM 16352</strain>
    </source>
</reference>
<dbReference type="Gene3D" id="1.10.510.10">
    <property type="entry name" value="Transferase(Phosphotransferase) domain 1"/>
    <property type="match status" value="1"/>
</dbReference>
<evidence type="ECO:0000256" key="1">
    <source>
        <dbReference type="PROSITE-ProRule" id="PRU10141"/>
    </source>
</evidence>
<proteinExistence type="predicted"/>
<protein>
    <submittedName>
        <fullName evidence="3">Kinase</fullName>
    </submittedName>
</protein>
<keyword evidence="3" id="KW-0808">Transferase</keyword>
<dbReference type="InterPro" id="IPR000719">
    <property type="entry name" value="Prot_kinase_dom"/>
</dbReference>
<evidence type="ECO:0000313" key="3">
    <source>
        <dbReference type="EMBL" id="OXM82957.1"/>
    </source>
</evidence>
<dbReference type="AlphaFoldDB" id="A0A229UHQ3"/>
<dbReference type="RefSeq" id="WP_094018260.1">
    <property type="nucleotide sequence ID" value="NZ_NMQW01000053.1"/>
</dbReference>
<organism evidence="3 4">
    <name type="scientific">Paenibacillus rigui</name>
    <dbReference type="NCBI Taxonomy" id="554312"/>
    <lineage>
        <taxon>Bacteria</taxon>
        <taxon>Bacillati</taxon>
        <taxon>Bacillota</taxon>
        <taxon>Bacilli</taxon>
        <taxon>Bacillales</taxon>
        <taxon>Paenibacillaceae</taxon>
        <taxon>Paenibacillus</taxon>
    </lineage>
</organism>
<keyword evidence="1" id="KW-0547">Nucleotide-binding</keyword>